<proteinExistence type="predicted"/>
<accession>A0ACC2E9B3</accession>
<organism evidence="1 2">
    <name type="scientific">Diphasiastrum complanatum</name>
    <name type="common">Issler's clubmoss</name>
    <name type="synonym">Lycopodium complanatum</name>
    <dbReference type="NCBI Taxonomy" id="34168"/>
    <lineage>
        <taxon>Eukaryota</taxon>
        <taxon>Viridiplantae</taxon>
        <taxon>Streptophyta</taxon>
        <taxon>Embryophyta</taxon>
        <taxon>Tracheophyta</taxon>
        <taxon>Lycopodiopsida</taxon>
        <taxon>Lycopodiales</taxon>
        <taxon>Lycopodiaceae</taxon>
        <taxon>Lycopodioideae</taxon>
        <taxon>Diphasiastrum</taxon>
    </lineage>
</organism>
<comment type="caution">
    <text evidence="1">The sequence shown here is derived from an EMBL/GenBank/DDBJ whole genome shotgun (WGS) entry which is preliminary data.</text>
</comment>
<evidence type="ECO:0000313" key="2">
    <source>
        <dbReference type="Proteomes" id="UP001162992"/>
    </source>
</evidence>
<protein>
    <submittedName>
        <fullName evidence="1">Uncharacterized protein</fullName>
    </submittedName>
</protein>
<name>A0ACC2E9B3_DIPCM</name>
<dbReference type="Proteomes" id="UP001162992">
    <property type="component" value="Chromosome 3"/>
</dbReference>
<evidence type="ECO:0000313" key="1">
    <source>
        <dbReference type="EMBL" id="KAJ7563203.1"/>
    </source>
</evidence>
<reference evidence="2" key="1">
    <citation type="journal article" date="2024" name="Proc. Natl. Acad. Sci. U.S.A.">
        <title>Extraordinary preservation of gene collinearity over three hundred million years revealed in homosporous lycophytes.</title>
        <authorList>
            <person name="Li C."/>
            <person name="Wickell D."/>
            <person name="Kuo L.Y."/>
            <person name="Chen X."/>
            <person name="Nie B."/>
            <person name="Liao X."/>
            <person name="Peng D."/>
            <person name="Ji J."/>
            <person name="Jenkins J."/>
            <person name="Williams M."/>
            <person name="Shu S."/>
            <person name="Plott C."/>
            <person name="Barry K."/>
            <person name="Rajasekar S."/>
            <person name="Grimwood J."/>
            <person name="Han X."/>
            <person name="Sun S."/>
            <person name="Hou Z."/>
            <person name="He W."/>
            <person name="Dai G."/>
            <person name="Sun C."/>
            <person name="Schmutz J."/>
            <person name="Leebens-Mack J.H."/>
            <person name="Li F.W."/>
            <person name="Wang L."/>
        </authorList>
    </citation>
    <scope>NUCLEOTIDE SEQUENCE [LARGE SCALE GENOMIC DNA]</scope>
    <source>
        <strain evidence="2">cv. PW_Plant_1</strain>
    </source>
</reference>
<gene>
    <name evidence="1" type="ORF">O6H91_03G100400</name>
</gene>
<keyword evidence="2" id="KW-1185">Reference proteome</keyword>
<dbReference type="EMBL" id="CM055094">
    <property type="protein sequence ID" value="KAJ7563203.1"/>
    <property type="molecule type" value="Genomic_DNA"/>
</dbReference>
<sequence length="3744" mass="415294">MKWVSIFKDKVGLTHSPVSSPLAPRQSPPTEAAFARDRGKYESEQDFKRFWEEFRSADTEKNKEEALEMALEIFCKLSQHHGNPAQIASRLVDARLFSFVVARALVTDIDRLRKSSTKKSVALEELLHFFGRRPNGEAAVGSNMLDALEVLVSPPLDIQPLLDAGLLPCLVSVLYRLLGPSVISDSVNMQETVLDSAIEAADFHGNVDIGDLKGRRMQIEGKVIHIMKALARHPGAAQSLLDDDSLQLLFQMVVISSLNQSMSLFGADDIISHPLHLAQLQRHVMQILRSLLVSDNGSVAQYIHAHQLIKVLLKAVKAYDSQVGDAAFTIGVVSLLLECLQLSCKPEAGTVKLREDFQNAHGYQLLVQLALKLSNTSNDVEDLDSVGTRGDSSSINRSSLSEESYQSVNFPMSPLLIQLLDILIDFAQIGVGENSETAGLAGNISGKPSSTKAAVQHNRRLSFWDGAGSEPNNEKPSDARVKDIFAVQVLQDIFLKTRNVDLQLEVLDRLLGLFATHAENYKVVQDLRTLPLFILNMSTFPQILQDRLLKVLEYAVTVVNCIPEQELLSLCCLLQQPLAWSLRCRILSFFVKLISFDRHYKKLFREVGLLDVLIDDVKHCEPSAPIADGQYFKQKFSRSDSNASQAHDSEREKAVVSVVNHIFDDENTLSLAWDCMLALVKDSDGNQAAFRRSNGAKAVFPLVVSLLHRPGVLRLLSCIICEDISQSHPEELGALINVVNSGLVSNIYGKQWRVDNEAKGEILWAIWRILSVNFATKEVFGEAKGFTMLYGILEHSNPDQVEFEDAFSSTDEALPTVPTDALLESLMEVFSALLHSITIAVSGSITNRVRLHELISLTSLKHMLSTSGLLCSEFENHVVDLFLDLAIEKIRPPSRNFRPSTLFSQASLLVHVDKVESPVESVISTETKKSVSTCGSADEEVLFNVGAVELLFYCLPMLSHKVQLRLLSAVEKLARRNCYNKDRLTSIGCVGLLLETVRPSSICPSALMMHALHIVESLGTYRLTSSELRTLLRYTWQCRESLIGQAGHMFVEMMERMARIGAASESLARSPFLELSMTRVGYACVHVSLGDRSWPPAAGYSFACWIKFQDLVKKGSADQLAQKDSLQTIRASKGGKLNEVGSLRIFAVELAEEKSSVLTELYLSDAGILTLATGPTSQLSFKNVRLEEGVWYHLAIVHNKPNALAGLFQSSVANLYLNGCLKYSGKLGYLPSSAGKKLQLVIGTPPLRADMSLVTWQLGSCYLFEEVLAAQAICLMYILGRGYHGLFQDSDLLRFVPLEACGGGNLAILEALETLSAPATSTAKGDGSTNSNLNKADGSGVVWELERLVTFWSQLSNKKLILAVDGTPADSSTSSALLALANLVDPFSAAASPLGGLPRLGRLHGEAYVLRPCSLGDSIRKVGGVSVVLAMVEIAESKEMLHLALTLLVNVLQYNSRNTYDMLACRGYHLLALFLHRRMNLFMIQDLELLFQIAASEASIQISSEISEALLLNGDNGSNIITEADVELLKTPVTADDQTSSAGSALDVLEDFGQEGASNFLSDLGGGDVQEEALNSVVLANAEMMEHVLLDWTLWVTAPISIQLALLDFIERLVAMHRYRNHNLTILRRLNIVQHLLVTLQRGDVEVLVLEKLVLIIVILLEHGFLPSELKYVADFVVMTLDPPELQHGSGSLNREPMGMHIIVRNMLLETLIALQITISDEEHIDTWHKVVSSKLIIFFLDEAVHPTSIRWVMTMLGVCLSSANFALKFRSSGGYQTLVHVLPSFYDTPEVYYILFSLLLGRPVYPRQPEVRMIDFHALMPSDGSLKNIFFPELLDCILAMSKAAFDKMSLQSEIAQQTGDFSKLTESLVVGYSSSNKDMEEELQGEALLHKTYAALLMSGEAAAPALVTSLLRFMVDLAKMCRPFSAACRRQDFLETCVDLYFSCARSACAIQAAQGASNLGIGTLSENFTSKPLLQRELESEYNSTEIHAMSRSKEIDNVKLTKTDEPLQVDFMAGASDFNELKRVVEGQNLMDSEESKSRPSSLSSSLTDLTGPQLGLSTSCQPVSHKPVSGTEVLSPKDQYLTSSSSYGAPTSWLGSSWHSESISKSPASTLGTVTSQSNVEFRQDSEENLSCPKNEHFLFNITPELLLQLDATGARGGPCPAGAAAILDLVAEILADALTEQIKATAMVESALEAVALHVGSDSALVFQGLCLGRLITFLERRLVRDDEEANKKLDKTRWTSNLEAMSWVLVDRLYMGAFQDPGGPLKVLEFLLAMLQLANKDGRVEEALPAGRGLLSLTRTTVRQVEPYVQTLLKNMNRTIIYCFLPQVATVIVDGSLSRMQSSCESMLLTDLEGLPSRGTDSTAVLQLLLANKKVVLCASNMDVDLLHCLFVKLVPMLQDSTQAVRTLAVDVCKALLIHRKDALEEVLVYRPNQGQAVDIVNGGFSKLISSNVIGFFTWFDDNQGVVQQVIEQRASIVWRELIAGATRFRDVRVKAMESRRKREMHRRTREVLKLQDRHSEQVVEKRVALDVVRETMASELRAMRQDKYGWVLHAESEWEFQKQQLVHERALLAVSNSAMKQDPEWELCPTEGPYRMRKKLQRCKPKVDMIGSSLQDFDQSELEAGHGNENNFPGDHLGSDDESFFHLFSLGAEKQKTFRQSMKDDLESLVDEEDATKGNDEDGDSASAKVGGSEHKSSSYDTGPIAFSDANEKGKSLGSSQISFTEEATTIKPKLSLPASFLIGDVKQSLQNMSKVIPDDGEYLIRPYLEPGEKIRFRYNCERVVGLDKHDGIFLIGELGLYVIENYFIDDNGCICEKVGEGDLSVIDQALGVKHSSPNLPLSQDLGESSALEDSGRTWPGGRAWAYNGGAWGNEKFSGGYHMPHSWHMWKLESVHELLKRRYQLRPVAIELFSMDGCNDLLVFHKGERDDVFKNLVAMNLPRNSMLDTTVSGISKQEGGEGGRLFKVMAHSFSKRWQNGEISNFQYLMHLNTLAGRGYNDLTQYPVFPWVVADYESQELDLNNPGTFRCLSKPMGALWPEREEEFRKRYDTWDDPEIPKFHYGSHYSSAGTVLFYLIRLQPFTRENLKLQGGQFDHADRLFNSLRDTWLSASQGNTADVKELIPEFFYLPEFLENRSDLDLGSKQSGEKVDDVLLPPWAKGSAREFVRKHREALESEYVSENLHHWIDLIFGYRQRGKAAVEATNVFFYLTYEGAVEIDSIQDPAMKLSILAQINHFGQTPRQLFLKPHPQKKCHQKPPLLHALSSSPLLAPQEIRTITSSISQIVLLQEKIYIAGQNRLLKPRSYSKYVEWGFPDNSLRFISYDQDKLISTHEQLHDGPICCARFSLDGKVLVTGGDDGVIAVWRLRKDGIRGQRRLHLRRAMCGHSSGITCISVSQPYSLIVSGSKDCSVIFWDYSNLEFVRQLPELPTTPSAVHINDKTGMVVVAAGVVLAIWSINGDCLAAVNSALFLSESIVSITTPLLSDWMANKWYVTGHQNGVVKLWRLEQPNAELARLARRTRSYAVDAIPRRRSEKPFIASPLPDASGHGKSFDTPYKCITGGIPDYQIVLQKVLKWHNHPVTALFLANDLKQLLSGDAGGHLVSWSIPEEGPKSSSMPEHQVELSCALCQQSIGEFGLKYYCRNCGRVACRSCCTNYVALEDLGFSQPVRVCRDCFESRKMMPFLSRGGTPTDLAASMSGYSIHSKTAGQKGLSDCTTDLTSLNLNRSESSRF</sequence>